<organism evidence="4 5">
    <name type="scientific">Mesorhizobium qingshengii</name>
    <dbReference type="NCBI Taxonomy" id="1165689"/>
    <lineage>
        <taxon>Bacteria</taxon>
        <taxon>Pseudomonadati</taxon>
        <taxon>Pseudomonadota</taxon>
        <taxon>Alphaproteobacteria</taxon>
        <taxon>Hyphomicrobiales</taxon>
        <taxon>Phyllobacteriaceae</taxon>
        <taxon>Mesorhizobium</taxon>
    </lineage>
</organism>
<dbReference type="PANTHER" id="PTHR41517">
    <property type="entry name" value="1,2-DIOXYGENASE PROTEIN-RELATED"/>
    <property type="match status" value="1"/>
</dbReference>
<feature type="domain" description="Cupin type-2" evidence="3">
    <location>
        <begin position="111"/>
        <end position="174"/>
    </location>
</feature>
<evidence type="ECO:0000313" key="4">
    <source>
        <dbReference type="EMBL" id="SDA69878.1"/>
    </source>
</evidence>
<keyword evidence="2" id="KW-0560">Oxidoreductase</keyword>
<evidence type="ECO:0000256" key="1">
    <source>
        <dbReference type="ARBA" id="ARBA00022964"/>
    </source>
</evidence>
<name>A0A1G5XHE6_9HYPH</name>
<evidence type="ECO:0000313" key="5">
    <source>
        <dbReference type="Proteomes" id="UP000198588"/>
    </source>
</evidence>
<sequence>MSLAQPANDGLTNKKAALKGLYDALYEKNMFPFWATSEGVDHDEIKQLMATSKAIPFVWSYSDIEPLLQRAAELVTMDDSERRSLILVNPGLAPKRASVSTMYTAYRLNDPDEIMPPHKHSPSAIRFGLTGKGNFTGVEGEDVVFGPGDMVLTPNDAWHNHGTVGGEQAVNLSVLDLPLVETLHAVHFDHKYTEMVDGKEVEKKVQTARYPNDYSQRIYGEGGLMPRFVDHKRGGGLSSPMYVYRWEKMEAVLDAHKDWDGDPHEGIVVDYIDPTTGGPVFRTINFYVQMLRPGEKTLPQRETASLLLAPFRGSGHSIIDGKRYDWNQFDTLAIPGGSWVEHVNGSATEPVIFFGATDAPTQKALLLYKRWGRNQAGDLLRLA</sequence>
<dbReference type="InterPro" id="IPR047183">
    <property type="entry name" value="GDO-like"/>
</dbReference>
<protein>
    <submittedName>
        <fullName evidence="4">Gentisate 1,2-dioxygenase</fullName>
    </submittedName>
</protein>
<dbReference type="EMBL" id="FMXM01000006">
    <property type="protein sequence ID" value="SDA69878.1"/>
    <property type="molecule type" value="Genomic_DNA"/>
</dbReference>
<dbReference type="CDD" id="cd06992">
    <property type="entry name" value="cupin_GDO-like_C"/>
    <property type="match status" value="1"/>
</dbReference>
<dbReference type="Gene3D" id="2.60.120.10">
    <property type="entry name" value="Jelly Rolls"/>
    <property type="match status" value="1"/>
</dbReference>
<keyword evidence="1 4" id="KW-0223">Dioxygenase</keyword>
<accession>A0A1G5XHE6</accession>
<dbReference type="InterPro" id="IPR011051">
    <property type="entry name" value="RmlC_Cupin_sf"/>
</dbReference>
<dbReference type="OrthoDB" id="285029at2"/>
<dbReference type="GO" id="GO:0051213">
    <property type="term" value="F:dioxygenase activity"/>
    <property type="evidence" value="ECO:0007669"/>
    <property type="project" value="UniProtKB-KW"/>
</dbReference>
<dbReference type="PANTHER" id="PTHR41517:SF1">
    <property type="entry name" value="CUPIN"/>
    <property type="match status" value="1"/>
</dbReference>
<reference evidence="4 5" key="1">
    <citation type="submission" date="2016-10" db="EMBL/GenBank/DDBJ databases">
        <authorList>
            <person name="de Groot N.N."/>
        </authorList>
    </citation>
    <scope>NUCLEOTIDE SEQUENCE [LARGE SCALE GENOMIC DNA]</scope>
    <source>
        <strain evidence="4 5">CGMCC 1.12097</strain>
    </source>
</reference>
<dbReference type="InterPro" id="IPR013096">
    <property type="entry name" value="Cupin_2"/>
</dbReference>
<dbReference type="AlphaFoldDB" id="A0A1G5XHE6"/>
<dbReference type="CDD" id="cd02216">
    <property type="entry name" value="cupin_GDO-like_N"/>
    <property type="match status" value="1"/>
</dbReference>
<dbReference type="RefSeq" id="WP_091577698.1">
    <property type="nucleotide sequence ID" value="NZ_FMXM01000006.1"/>
</dbReference>
<evidence type="ECO:0000259" key="3">
    <source>
        <dbReference type="Pfam" id="PF07883"/>
    </source>
</evidence>
<dbReference type="InterPro" id="IPR014710">
    <property type="entry name" value="RmlC-like_jellyroll"/>
</dbReference>
<dbReference type="Proteomes" id="UP000198588">
    <property type="component" value="Unassembled WGS sequence"/>
</dbReference>
<dbReference type="SUPFAM" id="SSF51182">
    <property type="entry name" value="RmlC-like cupins"/>
    <property type="match status" value="1"/>
</dbReference>
<dbReference type="Pfam" id="PF07883">
    <property type="entry name" value="Cupin_2"/>
    <property type="match status" value="1"/>
</dbReference>
<proteinExistence type="predicted"/>
<evidence type="ECO:0000256" key="2">
    <source>
        <dbReference type="ARBA" id="ARBA00023002"/>
    </source>
</evidence>
<dbReference type="STRING" id="1165689.SAMN02927914_02269"/>
<gene>
    <name evidence="4" type="ORF">SAMN02927914_02269</name>
</gene>